<reference evidence="8" key="1">
    <citation type="submission" date="2018-07" db="EMBL/GenBank/DDBJ databases">
        <title>Comparative genomics of catfishes provides insights into carnivory and benthic adaptation.</title>
        <authorList>
            <person name="Zhang Y."/>
            <person name="Wang D."/>
            <person name="Peng Z."/>
            <person name="Zheng S."/>
            <person name="Shao F."/>
            <person name="Tao W."/>
        </authorList>
    </citation>
    <scope>NUCLEOTIDE SEQUENCE</scope>
    <source>
        <strain evidence="8">Chongqing</strain>
    </source>
</reference>
<dbReference type="GO" id="GO:0010506">
    <property type="term" value="P:regulation of autophagy"/>
    <property type="evidence" value="ECO:0007669"/>
    <property type="project" value="InterPro"/>
</dbReference>
<evidence type="ECO:0000256" key="5">
    <source>
        <dbReference type="SAM" id="Coils"/>
    </source>
</evidence>
<proteinExistence type="predicted"/>
<evidence type="ECO:0000256" key="1">
    <source>
        <dbReference type="ARBA" id="ARBA00004370"/>
    </source>
</evidence>
<sequence>MREIDDLRSENEYLKDELEELRSEMMEMRDVYMEEDVYQLQELKQQLEQANKTCRILQYRLRKAERRSLRVAQTGQVDGELIRTLEHDVRVAKSVSLRLHTELEAVQKKSLRLEWENEELREQLQNLDVAKQVLQAEMNKSRENSLKRRSLKSAGSKCEKKIFPQDDSADLKCQLHFAKEESALMCKKLTKMAEECETMREELSKYRLFYGDVDASQAAEGTVSSAHTRESEVKVHLRLVEEEATLLSRRIVELEVENRGLRSEMNEMRERAGWGQEEEDNATEAREKCPATSLSVEKEKDTNCDTNYVLPQAQERPEDNLQSLGELGVENCPISHILRDEPMQVVTNPKDQNICDENAAIDQGCTGNLKDLESLLATRDQAMLVRSIIQFLIPPTKKGFSSRSNHNLISSHPFISKIEVDSHCLNDQWVLDPMMNPLTSGLEVLQAQLSNLVSKLDIVVNSVPREIGQDAKAEKFQETVDQVANQCPAEKKTCHSSSNKEQTCNQASLELLTVQLRWFLQQWRQGERPSVEDKNLFELMDKCISLYMFKMDFQNDLDPQMKADILETKDTYNSFQEAKPHEACHEQVSSVLLSDLKAAVQDLYCELQAEYRAGQHIAQQFAEAKASWTVECKLEDTSETKDSSEPKPLQKDYFQQLQNLLDESHAAVIDVTKQLKMCERNWNSEPQELLSYLSEVQLDWGKESKDSEAFKSPKQSSPSMQRASKNWIYISQEAALVDKEDPWKTWDCPTMTNCFSGLNLKLTSAQKTHTAPEKTAIRIYYSPPSARRILQNALPFEIEGKCEKKQEKEEPHCHPSKHINETNICDTWQDSLTFPCLSMTDQDPFAIIKSNSSSGFQPTGVSSSSCLPFRGWEVSGNLSDDMKEMTASVLEKRRRSISGSRTVRVISIGTQTHTPPQVNSVGLQTDIYQTSKHRSPRVPLFVSTRSQNISTSMERMPGPLEKLPSYSTSPKLQRRHSTSSPLSSSSSPSNTTNSSSSVNSLSSSSSQNTASRLELPKERSIWAPSQYSSSNTKPNSAFGASNDKSAGRRTAGIQKYGLVQEFFRNVCGRGEKPNLPNTGGEKVPDLRIKDHSSSARLKKTEGPPTRIPTVPLGRSDSVTRIVNHRFMKQGRKDEPRPTNAQTHGQCQNQIKSPMSKDKGFGPATLEASNITGIDGTCGCSSRTLASCFARVSRTNLRHNHSHCKRPPTAVGGKRNLLSQ</sequence>
<dbReference type="AlphaFoldDB" id="A0AAD5A9N0"/>
<feature type="region of interest" description="Disordered" evidence="6">
    <location>
        <begin position="267"/>
        <end position="294"/>
    </location>
</feature>
<evidence type="ECO:0000259" key="7">
    <source>
        <dbReference type="Pfam" id="PF11365"/>
    </source>
</evidence>
<feature type="compositionally biased region" description="Polar residues" evidence="6">
    <location>
        <begin position="1138"/>
        <end position="1152"/>
    </location>
</feature>
<evidence type="ECO:0000313" key="9">
    <source>
        <dbReference type="Proteomes" id="UP001205998"/>
    </source>
</evidence>
<evidence type="ECO:0000256" key="3">
    <source>
        <dbReference type="ARBA" id="ARBA00023054"/>
    </source>
</evidence>
<feature type="coiled-coil region" evidence="5">
    <location>
        <begin position="4"/>
        <end position="67"/>
    </location>
</feature>
<dbReference type="PANTHER" id="PTHR15742:SF1">
    <property type="entry name" value="PROTEIN SOGA1"/>
    <property type="match status" value="1"/>
</dbReference>
<keyword evidence="4" id="KW-0472">Membrane</keyword>
<feature type="region of interest" description="Disordered" evidence="6">
    <location>
        <begin position="1198"/>
        <end position="1219"/>
    </location>
</feature>
<feature type="coiled-coil region" evidence="5">
    <location>
        <begin position="103"/>
        <end position="144"/>
    </location>
</feature>
<feature type="region of interest" description="Disordered" evidence="6">
    <location>
        <begin position="1093"/>
        <end position="1113"/>
    </location>
</feature>
<feature type="region of interest" description="Disordered" evidence="6">
    <location>
        <begin position="930"/>
        <end position="1048"/>
    </location>
</feature>
<feature type="compositionally biased region" description="Polar residues" evidence="6">
    <location>
        <begin position="943"/>
        <end position="953"/>
    </location>
</feature>
<evidence type="ECO:0000313" key="8">
    <source>
        <dbReference type="EMBL" id="KAI5612276.1"/>
    </source>
</evidence>
<evidence type="ECO:0000256" key="2">
    <source>
        <dbReference type="ARBA" id="ARBA00022553"/>
    </source>
</evidence>
<dbReference type="EMBL" id="MU564352">
    <property type="protein sequence ID" value="KAI5612276.1"/>
    <property type="molecule type" value="Genomic_DNA"/>
</dbReference>
<keyword evidence="2" id="KW-0597">Phosphoprotein</keyword>
<dbReference type="GO" id="GO:0005615">
    <property type="term" value="C:extracellular space"/>
    <property type="evidence" value="ECO:0007669"/>
    <property type="project" value="InterPro"/>
</dbReference>
<name>A0AAD5A9N0_SILAS</name>
<dbReference type="PANTHER" id="PTHR15742">
    <property type="entry name" value="GIRDIN"/>
    <property type="match status" value="1"/>
</dbReference>
<comment type="caution">
    <text evidence="8">The sequence shown here is derived from an EMBL/GenBank/DDBJ whole genome shotgun (WGS) entry which is preliminary data.</text>
</comment>
<protein>
    <submittedName>
        <fullName evidence="8">Protein SOGA1-like</fullName>
    </submittedName>
</protein>
<dbReference type="InterPro" id="IPR027881">
    <property type="entry name" value="SOGA_CC"/>
</dbReference>
<gene>
    <name evidence="8" type="ORF">C0J50_0944</name>
</gene>
<evidence type="ECO:0000256" key="4">
    <source>
        <dbReference type="ARBA" id="ARBA00023136"/>
    </source>
</evidence>
<feature type="compositionally biased region" description="Low complexity" evidence="6">
    <location>
        <begin position="978"/>
        <end position="1006"/>
    </location>
</feature>
<dbReference type="InterPro" id="IPR049885">
    <property type="entry name" value="MTCL1-3"/>
</dbReference>
<evidence type="ECO:0000256" key="6">
    <source>
        <dbReference type="SAM" id="MobiDB-lite"/>
    </source>
</evidence>
<comment type="subcellular location">
    <subcellularLocation>
        <location evidence="1">Membrane</location>
    </subcellularLocation>
</comment>
<feature type="domain" description="SOGA coiled-coil" evidence="7">
    <location>
        <begin position="167"/>
        <end position="261"/>
    </location>
</feature>
<dbReference type="Pfam" id="PF11365">
    <property type="entry name" value="SOGA"/>
    <property type="match status" value="1"/>
</dbReference>
<accession>A0AAD5A9N0</accession>
<feature type="compositionally biased region" description="Polar residues" evidence="6">
    <location>
        <begin position="1023"/>
        <end position="1044"/>
    </location>
</feature>
<dbReference type="GO" id="GO:0016020">
    <property type="term" value="C:membrane"/>
    <property type="evidence" value="ECO:0007669"/>
    <property type="project" value="UniProtKB-SubCell"/>
</dbReference>
<feature type="region of interest" description="Disordered" evidence="6">
    <location>
        <begin position="1128"/>
        <end position="1154"/>
    </location>
</feature>
<keyword evidence="3 5" id="KW-0175">Coiled coil</keyword>
<organism evidence="8 9">
    <name type="scientific">Silurus asotus</name>
    <name type="common">Amur catfish</name>
    <name type="synonym">Parasilurus asotus</name>
    <dbReference type="NCBI Taxonomy" id="30991"/>
    <lineage>
        <taxon>Eukaryota</taxon>
        <taxon>Metazoa</taxon>
        <taxon>Chordata</taxon>
        <taxon>Craniata</taxon>
        <taxon>Vertebrata</taxon>
        <taxon>Euteleostomi</taxon>
        <taxon>Actinopterygii</taxon>
        <taxon>Neopterygii</taxon>
        <taxon>Teleostei</taxon>
        <taxon>Ostariophysi</taxon>
        <taxon>Siluriformes</taxon>
        <taxon>Siluridae</taxon>
        <taxon>Silurus</taxon>
    </lineage>
</organism>
<keyword evidence="9" id="KW-1185">Reference proteome</keyword>
<dbReference type="Proteomes" id="UP001205998">
    <property type="component" value="Unassembled WGS sequence"/>
</dbReference>